<reference evidence="2 3" key="1">
    <citation type="submission" date="2018-05" db="EMBL/GenBank/DDBJ databases">
        <title>Complete Genome Sequence of the Nonylphenol-Degrading Bacterium Sphingobium amiense DSM 16289T.</title>
        <authorList>
            <person name="Ootsuka M."/>
            <person name="Nishizawa T."/>
            <person name="Ohta H."/>
        </authorList>
    </citation>
    <scope>NUCLEOTIDE SEQUENCE [LARGE SCALE GENOMIC DNA]</scope>
    <source>
        <strain evidence="2 3">DSM 16289</strain>
    </source>
</reference>
<keyword evidence="1" id="KW-1133">Transmembrane helix</keyword>
<accession>A0A494W4G3</accession>
<dbReference type="RefSeq" id="WP_066700104.1">
    <property type="nucleotide sequence ID" value="NZ_AP018664.1"/>
</dbReference>
<dbReference type="KEGG" id="sami:SAMIE_1015590"/>
<keyword evidence="3" id="KW-1185">Reference proteome</keyword>
<evidence type="ECO:0000313" key="3">
    <source>
        <dbReference type="Proteomes" id="UP000279959"/>
    </source>
</evidence>
<dbReference type="AlphaFoldDB" id="A0A494W4G3"/>
<evidence type="ECO:0000313" key="2">
    <source>
        <dbReference type="EMBL" id="BBD98058.1"/>
    </source>
</evidence>
<proteinExistence type="predicted"/>
<evidence type="ECO:0008006" key="4">
    <source>
        <dbReference type="Google" id="ProtNLM"/>
    </source>
</evidence>
<keyword evidence="1" id="KW-0812">Transmembrane</keyword>
<sequence>MIGRILDPIRPYFAAIALAAVVAGGLWVWRIDTLRASYKRQLGELRTEYAAFQTRIIDRTAEALRLDRARNAQVAAEQRAVIQETSNDYLKARDAELARLRERLRAIAPQANPGGGGAPGVPALPVLSTGPLRSGEAAIVDVADAEVCTENTLRLESLMAAWNAVAAIDPNERVPF</sequence>
<keyword evidence="1" id="KW-0472">Membrane</keyword>
<gene>
    <name evidence="2" type="ORF">SAMIE_1015590</name>
</gene>
<dbReference type="EMBL" id="AP018664">
    <property type="protein sequence ID" value="BBD98058.1"/>
    <property type="molecule type" value="Genomic_DNA"/>
</dbReference>
<protein>
    <recommendedName>
        <fullName evidence="4">Lysis protein</fullName>
    </recommendedName>
</protein>
<name>A0A494W4G3_9SPHN</name>
<dbReference type="Proteomes" id="UP000279959">
    <property type="component" value="Chromosome"/>
</dbReference>
<evidence type="ECO:0000256" key="1">
    <source>
        <dbReference type="SAM" id="Phobius"/>
    </source>
</evidence>
<feature type="transmembrane region" description="Helical" evidence="1">
    <location>
        <begin position="12"/>
        <end position="31"/>
    </location>
</feature>
<organism evidence="2 3">
    <name type="scientific">Sphingobium amiense</name>
    <dbReference type="NCBI Taxonomy" id="135719"/>
    <lineage>
        <taxon>Bacteria</taxon>
        <taxon>Pseudomonadati</taxon>
        <taxon>Pseudomonadota</taxon>
        <taxon>Alphaproteobacteria</taxon>
        <taxon>Sphingomonadales</taxon>
        <taxon>Sphingomonadaceae</taxon>
        <taxon>Sphingobium</taxon>
    </lineage>
</organism>